<evidence type="ECO:0000256" key="1">
    <source>
        <dbReference type="SAM" id="Phobius"/>
    </source>
</evidence>
<dbReference type="Proteomes" id="UP000283538">
    <property type="component" value="Unassembled WGS sequence"/>
</dbReference>
<reference evidence="3 4" key="1">
    <citation type="submission" date="2018-08" db="EMBL/GenBank/DDBJ databases">
        <title>A genome reference for cultivated species of the human gut microbiota.</title>
        <authorList>
            <person name="Zou Y."/>
            <person name="Xue W."/>
            <person name="Luo G."/>
        </authorList>
    </citation>
    <scope>NUCLEOTIDE SEQUENCE [LARGE SCALE GENOMIC DNA]</scope>
    <source>
        <strain evidence="3 4">AM26-26AC</strain>
    </source>
</reference>
<dbReference type="AlphaFoldDB" id="A0A414M5A4"/>
<accession>A0A414M5A4</accession>
<name>A0A414M5A4_9BACE</name>
<evidence type="ECO:0000313" key="2">
    <source>
        <dbReference type="EMBL" id="QUT46529.1"/>
    </source>
</evidence>
<protein>
    <recommendedName>
        <fullName evidence="5">Transmembrane protein</fullName>
    </recommendedName>
</protein>
<dbReference type="KEGG" id="beg:INE88_03360"/>
<keyword evidence="1" id="KW-1133">Transmembrane helix</keyword>
<evidence type="ECO:0000313" key="3">
    <source>
        <dbReference type="EMBL" id="RHF04685.1"/>
    </source>
</evidence>
<dbReference type="Proteomes" id="UP000679226">
    <property type="component" value="Chromosome"/>
</dbReference>
<organism evidence="3 4">
    <name type="scientific">Bacteroides eggerthii</name>
    <dbReference type="NCBI Taxonomy" id="28111"/>
    <lineage>
        <taxon>Bacteria</taxon>
        <taxon>Pseudomonadati</taxon>
        <taxon>Bacteroidota</taxon>
        <taxon>Bacteroidia</taxon>
        <taxon>Bacteroidales</taxon>
        <taxon>Bacteroidaceae</taxon>
        <taxon>Bacteroides</taxon>
    </lineage>
</organism>
<evidence type="ECO:0008006" key="5">
    <source>
        <dbReference type="Google" id="ProtNLM"/>
    </source>
</evidence>
<proteinExistence type="predicted"/>
<gene>
    <name evidence="3" type="ORF">DW701_15020</name>
    <name evidence="2" type="ORF">INE88_03360</name>
</gene>
<dbReference type="EMBL" id="QSLA01000021">
    <property type="protein sequence ID" value="RHF04685.1"/>
    <property type="molecule type" value="Genomic_DNA"/>
</dbReference>
<keyword evidence="1" id="KW-0472">Membrane</keyword>
<feature type="transmembrane region" description="Helical" evidence="1">
    <location>
        <begin position="52"/>
        <end position="77"/>
    </location>
</feature>
<feature type="transmembrane region" description="Helical" evidence="1">
    <location>
        <begin position="89"/>
        <end position="112"/>
    </location>
</feature>
<reference evidence="2" key="2">
    <citation type="journal article" date="2021" name="PLoS Genet.">
        <title>Mobile Type VI secretion system loci of the gut Bacteroidales display extensive intra-ecosystem transfer, multi-species spread and geographical clustering.</title>
        <authorList>
            <person name="Garcia-Bayona L."/>
            <person name="Coyne M.J."/>
            <person name="Comstock L.E."/>
        </authorList>
    </citation>
    <scope>NUCLEOTIDE SEQUENCE</scope>
    <source>
        <strain evidence="2">CL11T00C20</strain>
    </source>
</reference>
<keyword evidence="1" id="KW-0812">Transmembrane</keyword>
<dbReference type="RefSeq" id="WP_147342423.1">
    <property type="nucleotide sequence ID" value="NZ_CP072227.1"/>
</dbReference>
<evidence type="ECO:0000313" key="4">
    <source>
        <dbReference type="Proteomes" id="UP000283538"/>
    </source>
</evidence>
<dbReference type="EMBL" id="CP072227">
    <property type="protein sequence ID" value="QUT46529.1"/>
    <property type="molecule type" value="Genomic_DNA"/>
</dbReference>
<sequence>MFDFYNYNFSSLISILAALLGVAFPLILQCIQKVDEQYGSTRLSAHFKREPAYHCYFFLLVIGVCSSVLMPFLMFWLKAKATLVILETIHTLLVFSLSINFIYLFTIIQEYYDPEKLFQRIKNKSIKKQNYIERAWMGITDIAGYASRGDNGDICLKYKSLLIEEITAYWKNNSTNNYRNYPDFYLKIFERILKFSTDIRNRFFYNDNLLTTIIYNPFDENNYISPESYKILWTGLNNAIEGNNKEWVMQYWSNAERYYRFFIDSHKYQSDKESSEKQEEENEKQFMEMQIMVGGLLCYFRKYEMLNNIVSFSNVFTGIPRYYLVPGTFKQIWHYVLHFNELINSPNTLTDKYSPKGIYNDVNTDNFIYSQVRYYLVFLIIRLWSVNDYNYTFSDPMELPEIGYKDLNDLENEIWLIKSLKQDVDKWYENNTIEQVHLPMLPPKKEVMKLLDTHINNCKDTKHEIENSPKIDEEKVKSLKENLIKENKYQKLYLPSTNDFKKEKTAVSHYQCLPISIEIPASTLAEKHEKGISNLPQTLISFVNGKINDFYSAIFRQHKAYRSYNIIYRDIFTALHLLDVNKTYVILSMGIYLQNFTMIYGRPEDLEIDKDGNMRYLGAQIINIQSNLNALIIIKQNDLPVIELCKDECNDNNEKDMAPISEGPYLYSNIDHLQIENKRILLKIHKPFKLYIPEGDLHYYQLNIHSSIYGEENLKKIIAINKENKA</sequence>
<feature type="transmembrane region" description="Helical" evidence="1">
    <location>
        <begin position="12"/>
        <end position="31"/>
    </location>
</feature>